<evidence type="ECO:0000256" key="6">
    <source>
        <dbReference type="SAM" id="MobiDB-lite"/>
    </source>
</evidence>
<feature type="region of interest" description="Disordered" evidence="6">
    <location>
        <begin position="1"/>
        <end position="22"/>
    </location>
</feature>
<dbReference type="InterPro" id="IPR001789">
    <property type="entry name" value="Sig_transdc_resp-reg_receiver"/>
</dbReference>
<dbReference type="SMART" id="SM00387">
    <property type="entry name" value="HATPase_c"/>
    <property type="match status" value="1"/>
</dbReference>
<dbReference type="InterPro" id="IPR013655">
    <property type="entry name" value="PAS_fold_3"/>
</dbReference>
<dbReference type="SMART" id="SM00086">
    <property type="entry name" value="PAC"/>
    <property type="match status" value="1"/>
</dbReference>
<feature type="transmembrane region" description="Helical" evidence="7">
    <location>
        <begin position="47"/>
        <end position="70"/>
    </location>
</feature>
<dbReference type="EMBL" id="JBHLVZ010000005">
    <property type="protein sequence ID" value="MFC0385439.1"/>
    <property type="molecule type" value="Genomic_DNA"/>
</dbReference>
<feature type="modified residue" description="4-aspartylphosphate" evidence="4">
    <location>
        <position position="1003"/>
    </location>
</feature>
<dbReference type="CDD" id="cd00082">
    <property type="entry name" value="HisKA"/>
    <property type="match status" value="1"/>
</dbReference>
<dbReference type="NCBIfam" id="TIGR00229">
    <property type="entry name" value="sensory_box"/>
    <property type="match status" value="1"/>
</dbReference>
<keyword evidence="7" id="KW-1133">Transmembrane helix</keyword>
<dbReference type="Pfam" id="PF08447">
    <property type="entry name" value="PAS_3"/>
    <property type="match status" value="2"/>
</dbReference>
<dbReference type="InterPro" id="IPR001610">
    <property type="entry name" value="PAC"/>
</dbReference>
<keyword evidence="3 4" id="KW-0597">Phosphoprotein</keyword>
<dbReference type="InterPro" id="IPR003594">
    <property type="entry name" value="HATPase_dom"/>
</dbReference>
<dbReference type="SUPFAM" id="SSF52172">
    <property type="entry name" value="CheY-like"/>
    <property type="match status" value="1"/>
</dbReference>
<dbReference type="SMART" id="SM00388">
    <property type="entry name" value="HisKA"/>
    <property type="match status" value="1"/>
</dbReference>
<dbReference type="InterPro" id="IPR036097">
    <property type="entry name" value="HisK_dim/P_sf"/>
</dbReference>
<dbReference type="InterPro" id="IPR000700">
    <property type="entry name" value="PAS-assoc_C"/>
</dbReference>
<dbReference type="Gene3D" id="2.10.70.100">
    <property type="match status" value="1"/>
</dbReference>
<dbReference type="PROSITE" id="PS50113">
    <property type="entry name" value="PAC"/>
    <property type="match status" value="1"/>
</dbReference>
<dbReference type="PANTHER" id="PTHR43065">
    <property type="entry name" value="SENSOR HISTIDINE KINASE"/>
    <property type="match status" value="1"/>
</dbReference>
<dbReference type="Pfam" id="PF00072">
    <property type="entry name" value="Response_reg"/>
    <property type="match status" value="1"/>
</dbReference>
<feature type="coiled-coil region" evidence="5">
    <location>
        <begin position="513"/>
        <end position="540"/>
    </location>
</feature>
<dbReference type="Gene3D" id="3.40.50.2300">
    <property type="match status" value="1"/>
</dbReference>
<evidence type="ECO:0000256" key="5">
    <source>
        <dbReference type="SAM" id="Coils"/>
    </source>
</evidence>
<evidence type="ECO:0000313" key="12">
    <source>
        <dbReference type="Proteomes" id="UP001589789"/>
    </source>
</evidence>
<dbReference type="Pfam" id="PF02518">
    <property type="entry name" value="HATPase_c"/>
    <property type="match status" value="1"/>
</dbReference>
<dbReference type="SUPFAM" id="SSF55785">
    <property type="entry name" value="PYP-like sensor domain (PAS domain)"/>
    <property type="match status" value="2"/>
</dbReference>
<evidence type="ECO:0000256" key="1">
    <source>
        <dbReference type="ARBA" id="ARBA00000085"/>
    </source>
</evidence>
<feature type="domain" description="Histidine kinase" evidence="8">
    <location>
        <begin position="698"/>
        <end position="929"/>
    </location>
</feature>
<dbReference type="InterPro" id="IPR035965">
    <property type="entry name" value="PAS-like_dom_sf"/>
</dbReference>
<feature type="domain" description="Response regulatory" evidence="9">
    <location>
        <begin position="953"/>
        <end position="1064"/>
    </location>
</feature>
<dbReference type="RefSeq" id="WP_377049585.1">
    <property type="nucleotide sequence ID" value="NZ_JBHLVZ010000005.1"/>
</dbReference>
<dbReference type="InterPro" id="IPR005467">
    <property type="entry name" value="His_kinase_dom"/>
</dbReference>
<dbReference type="Gene3D" id="3.30.450.20">
    <property type="entry name" value="PAS domain"/>
    <property type="match status" value="2"/>
</dbReference>
<dbReference type="SUPFAM" id="SSF55874">
    <property type="entry name" value="ATPase domain of HSP90 chaperone/DNA topoisomerase II/histidine kinase"/>
    <property type="match status" value="1"/>
</dbReference>
<proteinExistence type="predicted"/>
<evidence type="ECO:0000256" key="7">
    <source>
        <dbReference type="SAM" id="Phobius"/>
    </source>
</evidence>
<dbReference type="Proteomes" id="UP001589789">
    <property type="component" value="Unassembled WGS sequence"/>
</dbReference>
<dbReference type="InterPro" id="IPR011006">
    <property type="entry name" value="CheY-like_superfamily"/>
</dbReference>
<feature type="domain" description="PAC" evidence="10">
    <location>
        <begin position="470"/>
        <end position="522"/>
    </location>
</feature>
<reference evidence="11 12" key="1">
    <citation type="submission" date="2024-09" db="EMBL/GenBank/DDBJ databases">
        <authorList>
            <person name="Sun Q."/>
            <person name="Mori K."/>
        </authorList>
    </citation>
    <scope>NUCLEOTIDE SEQUENCE [LARGE SCALE GENOMIC DNA]</scope>
    <source>
        <strain evidence="11 12">CCM 7468</strain>
    </source>
</reference>
<dbReference type="PROSITE" id="PS50110">
    <property type="entry name" value="RESPONSE_REGULATORY"/>
    <property type="match status" value="1"/>
</dbReference>
<evidence type="ECO:0000259" key="9">
    <source>
        <dbReference type="PROSITE" id="PS50110"/>
    </source>
</evidence>
<protein>
    <recommendedName>
        <fullName evidence="2">histidine kinase</fullName>
        <ecNumber evidence="2">2.7.13.3</ecNumber>
    </recommendedName>
</protein>
<dbReference type="PRINTS" id="PR00344">
    <property type="entry name" value="BCTRLSENSOR"/>
</dbReference>
<evidence type="ECO:0000259" key="8">
    <source>
        <dbReference type="PROSITE" id="PS50109"/>
    </source>
</evidence>
<evidence type="ECO:0000259" key="10">
    <source>
        <dbReference type="PROSITE" id="PS50113"/>
    </source>
</evidence>
<dbReference type="InterPro" id="IPR003661">
    <property type="entry name" value="HisK_dim/P_dom"/>
</dbReference>
<dbReference type="SMART" id="SM00448">
    <property type="entry name" value="REC"/>
    <property type="match status" value="1"/>
</dbReference>
<dbReference type="PROSITE" id="PS50109">
    <property type="entry name" value="HIS_KIN"/>
    <property type="match status" value="1"/>
</dbReference>
<organism evidence="11 12">
    <name type="scientific">Muricoccus vinaceus</name>
    <dbReference type="NCBI Taxonomy" id="424704"/>
    <lineage>
        <taxon>Bacteria</taxon>
        <taxon>Pseudomonadati</taxon>
        <taxon>Pseudomonadota</taxon>
        <taxon>Alphaproteobacteria</taxon>
        <taxon>Acetobacterales</taxon>
        <taxon>Roseomonadaceae</taxon>
        <taxon>Muricoccus</taxon>
    </lineage>
</organism>
<keyword evidence="7" id="KW-0812">Transmembrane</keyword>
<evidence type="ECO:0000256" key="3">
    <source>
        <dbReference type="ARBA" id="ARBA00022553"/>
    </source>
</evidence>
<keyword evidence="12" id="KW-1185">Reference proteome</keyword>
<gene>
    <name evidence="11" type="ORF">ACFFIC_07695</name>
</gene>
<feature type="transmembrane region" description="Helical" evidence="7">
    <location>
        <begin position="310"/>
        <end position="331"/>
    </location>
</feature>
<dbReference type="SUPFAM" id="SSF47384">
    <property type="entry name" value="Homodimeric domain of signal transducing histidine kinase"/>
    <property type="match status" value="1"/>
</dbReference>
<dbReference type="InterPro" id="IPR036890">
    <property type="entry name" value="HATPase_C_sf"/>
</dbReference>
<keyword evidence="7" id="KW-0472">Membrane</keyword>
<evidence type="ECO:0000256" key="4">
    <source>
        <dbReference type="PROSITE-ProRule" id="PRU00169"/>
    </source>
</evidence>
<dbReference type="Gene3D" id="3.30.565.10">
    <property type="entry name" value="Histidine kinase-like ATPase, C-terminal domain"/>
    <property type="match status" value="1"/>
</dbReference>
<name>A0ABV6IQD9_9PROT</name>
<comment type="caution">
    <text evidence="11">The sequence shown here is derived from an EMBL/GenBank/DDBJ whole genome shotgun (WGS) entry which is preliminary data.</text>
</comment>
<keyword evidence="5" id="KW-0175">Coiled coil</keyword>
<dbReference type="InterPro" id="IPR000014">
    <property type="entry name" value="PAS"/>
</dbReference>
<accession>A0ABV6IQD9</accession>
<comment type="catalytic activity">
    <reaction evidence="1">
        <text>ATP + protein L-histidine = ADP + protein N-phospho-L-histidine.</text>
        <dbReference type="EC" id="2.7.13.3"/>
    </reaction>
</comment>
<dbReference type="EC" id="2.7.13.3" evidence="2"/>
<evidence type="ECO:0000256" key="2">
    <source>
        <dbReference type="ARBA" id="ARBA00012438"/>
    </source>
</evidence>
<dbReference type="CDD" id="cd00130">
    <property type="entry name" value="PAS"/>
    <property type="match status" value="1"/>
</dbReference>
<dbReference type="PANTHER" id="PTHR43065:SF42">
    <property type="entry name" value="TWO-COMPONENT SENSOR PPRA"/>
    <property type="match status" value="1"/>
</dbReference>
<dbReference type="InterPro" id="IPR004358">
    <property type="entry name" value="Sig_transdc_His_kin-like_C"/>
</dbReference>
<evidence type="ECO:0000313" key="11">
    <source>
        <dbReference type="EMBL" id="MFC0385439.1"/>
    </source>
</evidence>
<dbReference type="Gene3D" id="1.10.287.130">
    <property type="match status" value="1"/>
</dbReference>
<sequence>MPKETAGPAMTESPRRPVRAPRVDVPGSGKPGFIVPGVRAVGVRARLLLLVLAAVLPVLGFAGLVLWRFAGAQRGIVERSVLARAEGLARVVDAEFEALSSTLRAISGTAAFQAGDLDRVRAHMVFVGRDLGSNLTLRDERGDLILHTALPRGEEAGRSPPRPGWIEGVAANGSGLYVTDLFTGTVTAGPVYGVLLPVQDGAGRRLLLGAGFPARRLSERLRLETPEPGWSVVVADRAHRLVAHTGRTEAALGGDAGPRFREPADGVWRGLGASGVPIVFAHAGTRTGWMVGAALAAAVVDAPVRGTVEALAAVGAMLLACALLLALLAAARIVRAMHVLADAAAALGQGAAVPPVRTPVGEVNAVGASLARGAAAIAARDASLREREAQLARTQRLARVGGFEIDIWHGPDGAPRLRNLRSPEYLMLHGLPPEAAEEPHEAWVERLHPEDRARMEAAFLAALEGDGREYRSEYRVRTPSGETRWILASAEIERDAAGRAVRMRGVHVDLSALRRAEARLAENRAALAAAEERLRLALDAGGLVAFDLDLATGQGVFSPGHFALIGMPAPEDGHGDLATWERMIHPDDRAGARAAWKRMLVGGEAVTVEHRILAPAGERWIAVTGRLLPGPPGERPSSSGGPVRSGRCVGVYADVTGRRAAQAVLEARVGAAVATAEAAQAQLAQAHKMEALGQLTGGVAHDFNNLLQVVASGAALLGRRPAVMSDPGARRLLDSMAGAAERGAALTRRMLAFARRQELRAGAVDTATLILSLRDILERSLGPATPLEIAVPDGLWWVLADPNQLELAVLNLCVNARDAMPPDRFPGGRVRVVARNAPAGPRAGAPGAGDPPPPGDCLVIAVSDEGAGMDAETLGRAVEPFFTTKGVGRGTGLGLSMVHGLCAQSGGALRLVSAPGRGTTAEIWLPRAALGAEAAPLSQPAPSATPAVGRRLSVLLVDDDPLVLASSAALLADLGHGARESESAAAALEALRSGPLPDLVVTDHAMPGMTGAELAARIRVLYPELPVILASGYADLSSGEVPDLPRLDKPFGREALAAALFASTGGRPPPQEG</sequence>